<dbReference type="GO" id="GO:0042781">
    <property type="term" value="F:3'-tRNA processing endoribonuclease activity"/>
    <property type="evidence" value="ECO:0007669"/>
    <property type="project" value="TreeGrafter"/>
</dbReference>
<sequence>MKLTVLGMAGSYPGPQSPASSYLVQADDEDGKQWSVVLDLGSGALGALQRHVNPFDVNAVFLSHLHPDHCADMAGYYVYYRYHPSYGTEKSQCTPVTVYGPRDTQERLGCMYGLDEGENMDGQFVHNTLSDGDRIEVGPLTIDVRSVRHPVEAFGFRIEGPSEHSPADRVTLAYTGDTDICDSLDDLAANVDLFLSEAAFIEGRDDAIEGLHLTGAKAGHIAERAGARSLVLTHIPAWNDPHVSVREAHDQYSGPISVAEPDRTYIL</sequence>
<dbReference type="PANTHER" id="PTHR46018">
    <property type="entry name" value="ZINC PHOSPHODIESTERASE ELAC PROTEIN 1"/>
    <property type="match status" value="1"/>
</dbReference>
<evidence type="ECO:0000313" key="2">
    <source>
        <dbReference type="EMBL" id="ACV08548.1"/>
    </source>
</evidence>
<organism evidence="2 3">
    <name type="scientific">Jonesia denitrificans (strain ATCC 14870 / DSM 20603 / BCRC 15368 / CIP 55.134 / JCM 11481 / NBRC 15587 / NCTC 10816 / Prevot 55134)</name>
    <name type="common">Listeria denitrificans</name>
    <dbReference type="NCBI Taxonomy" id="471856"/>
    <lineage>
        <taxon>Bacteria</taxon>
        <taxon>Bacillati</taxon>
        <taxon>Actinomycetota</taxon>
        <taxon>Actinomycetes</taxon>
        <taxon>Micrococcales</taxon>
        <taxon>Jonesiaceae</taxon>
        <taxon>Jonesia</taxon>
    </lineage>
</organism>
<feature type="domain" description="Metallo-beta-lactamase" evidence="1">
    <location>
        <begin position="18"/>
        <end position="204"/>
    </location>
</feature>
<reference evidence="2 3" key="1">
    <citation type="journal article" date="2009" name="Stand. Genomic Sci.">
        <title>Complete genome sequence of Jonesia denitrificans type strain (Prevot 55134).</title>
        <authorList>
            <person name="Pukall R."/>
            <person name="Gehrich-Schroter G."/>
            <person name="Lapidus A."/>
            <person name="Nolan M."/>
            <person name="Glavina Del Rio T."/>
            <person name="Lucas S."/>
            <person name="Chen F."/>
            <person name="Tice H."/>
            <person name="Pitluck S."/>
            <person name="Cheng J.F."/>
            <person name="Copeland A."/>
            <person name="Saunders E."/>
            <person name="Brettin T."/>
            <person name="Detter J.C."/>
            <person name="Bruce D."/>
            <person name="Goodwin L."/>
            <person name="Pati A."/>
            <person name="Ivanova N."/>
            <person name="Mavromatis K."/>
            <person name="Ovchinnikova G."/>
            <person name="Chen A."/>
            <person name="Palaniappan K."/>
            <person name="Land M."/>
            <person name="Hauser L."/>
            <person name="Chang Y.J."/>
            <person name="Jeffries C.D."/>
            <person name="Chain P."/>
            <person name="Goker M."/>
            <person name="Bristow J."/>
            <person name="Eisen J.A."/>
            <person name="Markowitz V."/>
            <person name="Hugenholtz P."/>
            <person name="Kyrpides N.C."/>
            <person name="Klenk H.P."/>
            <person name="Han C."/>
        </authorList>
    </citation>
    <scope>NUCLEOTIDE SEQUENCE [LARGE SCALE GENOMIC DNA]</scope>
    <source>
        <strain evidence="3">ATCC 14870 / DSM 20603 / BCRC 15368 / CIP 55.134 / JCM 11481 / NBRC 15587 / NCTC 10816 / Prevot 55134</strain>
    </source>
</reference>
<proteinExistence type="predicted"/>
<accession>C7R2H7</accession>
<dbReference type="Pfam" id="PF12706">
    <property type="entry name" value="Lactamase_B_2"/>
    <property type="match status" value="1"/>
</dbReference>
<dbReference type="SUPFAM" id="SSF56281">
    <property type="entry name" value="Metallo-hydrolase/oxidoreductase"/>
    <property type="match status" value="1"/>
</dbReference>
<dbReference type="PANTHER" id="PTHR46018:SF4">
    <property type="entry name" value="METALLO-HYDROLASE YHFI-RELATED"/>
    <property type="match status" value="1"/>
</dbReference>
<gene>
    <name evidence="2" type="ordered locus">Jden_0886</name>
</gene>
<dbReference type="EMBL" id="CP001706">
    <property type="protein sequence ID" value="ACV08548.1"/>
    <property type="molecule type" value="Genomic_DNA"/>
</dbReference>
<keyword evidence="3" id="KW-1185">Reference proteome</keyword>
<dbReference type="eggNOG" id="COG1234">
    <property type="taxonomic scope" value="Bacteria"/>
</dbReference>
<dbReference type="KEGG" id="jde:Jden_0886"/>
<dbReference type="OrthoDB" id="9800940at2"/>
<dbReference type="STRING" id="471856.Jden_0886"/>
<dbReference type="CDD" id="cd07716">
    <property type="entry name" value="RNaseZ_short-form-like_MBL-fold"/>
    <property type="match status" value="1"/>
</dbReference>
<evidence type="ECO:0000259" key="1">
    <source>
        <dbReference type="SMART" id="SM00849"/>
    </source>
</evidence>
<dbReference type="SMART" id="SM00849">
    <property type="entry name" value="Lactamase_B"/>
    <property type="match status" value="1"/>
</dbReference>
<dbReference type="Proteomes" id="UP000000628">
    <property type="component" value="Chromosome"/>
</dbReference>
<name>C7R2H7_JONDD</name>
<dbReference type="HOGENOM" id="CLU_031317_3_0_11"/>
<evidence type="ECO:0000313" key="3">
    <source>
        <dbReference type="Proteomes" id="UP000000628"/>
    </source>
</evidence>
<dbReference type="InterPro" id="IPR001279">
    <property type="entry name" value="Metallo-B-lactamas"/>
</dbReference>
<dbReference type="AlphaFoldDB" id="C7R2H7"/>
<dbReference type="Gene3D" id="3.60.15.10">
    <property type="entry name" value="Ribonuclease Z/Hydroxyacylglutathione hydrolase-like"/>
    <property type="match status" value="1"/>
</dbReference>
<protein>
    <recommendedName>
        <fullName evidence="1">Metallo-beta-lactamase domain-containing protein</fullName>
    </recommendedName>
</protein>
<dbReference type="InterPro" id="IPR036866">
    <property type="entry name" value="RibonucZ/Hydroxyglut_hydro"/>
</dbReference>